<sequence length="247" mass="27822">MQETTLLVTDPQTDNVKIVIDNKTGNAKIFHKLNVGIPSAALDRKFKNDGPRPYYAHRTDYKYFYRDGDRRFLQEVVPVIDAYVEVARQKIREGCSAHLVRVQVEKLIWCESEIPVRVHAPVRHLFSKLTSRIGPRSACGEAPALIGCADDHGSLKTVTWPNEAFDRRGLFNGLLLVPPGSQSRETVEAHIARHDFLYRRDGISDIEVRSVGPVDIPRVCRQIFRGVLNGRIPMVKGPLVLAEPIHG</sequence>
<dbReference type="RefSeq" id="WP_109887536.1">
    <property type="nucleotide sequence ID" value="NZ_CP029550.1"/>
</dbReference>
<dbReference type="KEGG" id="mets:DK389_03995"/>
<proteinExistence type="predicted"/>
<name>A0A2U8W181_9HYPH</name>
<dbReference type="Proteomes" id="UP000245926">
    <property type="component" value="Chromosome"/>
</dbReference>
<evidence type="ECO:0000313" key="1">
    <source>
        <dbReference type="EMBL" id="AWN39849.1"/>
    </source>
</evidence>
<protein>
    <submittedName>
        <fullName evidence="1">Uncharacterized protein</fullName>
    </submittedName>
</protein>
<evidence type="ECO:0000313" key="2">
    <source>
        <dbReference type="Proteomes" id="UP000245926"/>
    </source>
</evidence>
<dbReference type="AlphaFoldDB" id="A0A2U8W181"/>
<organism evidence="1 2">
    <name type="scientific">Methylobacterium durans</name>
    <dbReference type="NCBI Taxonomy" id="2202825"/>
    <lineage>
        <taxon>Bacteria</taxon>
        <taxon>Pseudomonadati</taxon>
        <taxon>Pseudomonadota</taxon>
        <taxon>Alphaproteobacteria</taxon>
        <taxon>Hyphomicrobiales</taxon>
        <taxon>Methylobacteriaceae</taxon>
        <taxon>Methylobacterium</taxon>
    </lineage>
</organism>
<dbReference type="EMBL" id="CP029550">
    <property type="protein sequence ID" value="AWN39849.1"/>
    <property type="molecule type" value="Genomic_DNA"/>
</dbReference>
<keyword evidence="2" id="KW-1185">Reference proteome</keyword>
<gene>
    <name evidence="1" type="ORF">DK389_03995</name>
</gene>
<accession>A0A2U8W181</accession>
<reference evidence="2" key="1">
    <citation type="submission" date="2018-05" db="EMBL/GenBank/DDBJ databases">
        <title>Complete Genome Sequence of Methylobacterium sp. 17SD2-17.</title>
        <authorList>
            <person name="Srinivasan S."/>
        </authorList>
    </citation>
    <scope>NUCLEOTIDE SEQUENCE [LARGE SCALE GENOMIC DNA]</scope>
    <source>
        <strain evidence="2">17SD2-17</strain>
    </source>
</reference>